<dbReference type="AlphaFoldDB" id="A0A9P7GBS5"/>
<reference evidence="1" key="2">
    <citation type="submission" date="2021-10" db="EMBL/GenBank/DDBJ databases">
        <title>Phylogenomics reveals ancestral predisposition of the termite-cultivated fungus Termitomyces towards a domesticated lifestyle.</title>
        <authorList>
            <person name="Auxier B."/>
            <person name="Grum-Grzhimaylo A."/>
            <person name="Cardenas M.E."/>
            <person name="Lodge J.D."/>
            <person name="Laessoe T."/>
            <person name="Pedersen O."/>
            <person name="Smith M.E."/>
            <person name="Kuyper T.W."/>
            <person name="Franco-Molano E.A."/>
            <person name="Baroni T.J."/>
            <person name="Aanen D.K."/>
        </authorList>
    </citation>
    <scope>NUCLEOTIDE SEQUENCE</scope>
    <source>
        <strain evidence="1">AP01</strain>
        <tissue evidence="1">Mycelium</tissue>
    </source>
</reference>
<comment type="caution">
    <text evidence="1">The sequence shown here is derived from an EMBL/GenBank/DDBJ whole genome shotgun (WGS) entry which is preliminary data.</text>
</comment>
<keyword evidence="2" id="KW-1185">Reference proteome</keyword>
<evidence type="ECO:0000313" key="2">
    <source>
        <dbReference type="Proteomes" id="UP000775547"/>
    </source>
</evidence>
<proteinExistence type="predicted"/>
<sequence length="361" mass="40856">MQEVALPLVYACVTLPSIVSLEKFQQRLHHAEQKWDSIRRIPYSTPGRWVQALDLSKSAFTGQAQALQFDSILTKLFPLLPFLAHLSLNPSFVLSRRAMAALGDRDGAVNLRSLEGISYIPGRMASWDYDPLVRLLKQCVSLEELDVIGQGPDPAELEFSFQDSDELPPSGFRPLDLPNLHNITLLSMHSSPVMMALLFSPLPSLRKITLTPYDDIPYPSSLVSQFISTHGEKLRSLLLFSPKAWPTRLHPSPSTLLETCPNLRHLSIENPLPPLKFSGRHSLQILSIPRPNADFWRVFEKILPQLPQLCVLRTRDVHWIRKGMNTIAQGAGVQGEMREWRKRLGRHGIRLFDAGWSDIKE</sequence>
<dbReference type="Proteomes" id="UP000775547">
    <property type="component" value="Unassembled WGS sequence"/>
</dbReference>
<accession>A0A9P7GBS5</accession>
<evidence type="ECO:0000313" key="1">
    <source>
        <dbReference type="EMBL" id="KAG5647672.1"/>
    </source>
</evidence>
<reference evidence="1" key="1">
    <citation type="submission" date="2020-07" db="EMBL/GenBank/DDBJ databases">
        <authorList>
            <person name="Nieuwenhuis M."/>
            <person name="Van De Peppel L.J.J."/>
        </authorList>
    </citation>
    <scope>NUCLEOTIDE SEQUENCE</scope>
    <source>
        <strain evidence="1">AP01</strain>
        <tissue evidence="1">Mycelium</tissue>
    </source>
</reference>
<name>A0A9P7GBS5_9AGAR</name>
<dbReference type="SUPFAM" id="SSF52047">
    <property type="entry name" value="RNI-like"/>
    <property type="match status" value="1"/>
</dbReference>
<dbReference type="EMBL" id="JABCKV010000007">
    <property type="protein sequence ID" value="KAG5647672.1"/>
    <property type="molecule type" value="Genomic_DNA"/>
</dbReference>
<gene>
    <name evidence="1" type="ORF">DXG03_008395</name>
</gene>
<dbReference type="InterPro" id="IPR032675">
    <property type="entry name" value="LRR_dom_sf"/>
</dbReference>
<organism evidence="1 2">
    <name type="scientific">Asterophora parasitica</name>
    <dbReference type="NCBI Taxonomy" id="117018"/>
    <lineage>
        <taxon>Eukaryota</taxon>
        <taxon>Fungi</taxon>
        <taxon>Dikarya</taxon>
        <taxon>Basidiomycota</taxon>
        <taxon>Agaricomycotina</taxon>
        <taxon>Agaricomycetes</taxon>
        <taxon>Agaricomycetidae</taxon>
        <taxon>Agaricales</taxon>
        <taxon>Tricholomatineae</taxon>
        <taxon>Lyophyllaceae</taxon>
        <taxon>Asterophora</taxon>
    </lineage>
</organism>
<protein>
    <submittedName>
        <fullName evidence="1">Uncharacterized protein</fullName>
    </submittedName>
</protein>
<dbReference type="OrthoDB" id="2595178at2759"/>
<dbReference type="Gene3D" id="3.80.10.10">
    <property type="entry name" value="Ribonuclease Inhibitor"/>
    <property type="match status" value="1"/>
</dbReference>